<dbReference type="Pfam" id="PF03301">
    <property type="entry name" value="Trp_dioxygenase"/>
    <property type="match status" value="2"/>
</dbReference>
<dbReference type="GO" id="GO:0020037">
    <property type="term" value="F:heme binding"/>
    <property type="evidence" value="ECO:0007669"/>
    <property type="project" value="UniProtKB-UniRule"/>
</dbReference>
<evidence type="ECO:0000313" key="11">
    <source>
        <dbReference type="Proteomes" id="UP000294911"/>
    </source>
</evidence>
<dbReference type="HAMAP" id="MF_01972">
    <property type="entry name" value="T23O"/>
    <property type="match status" value="1"/>
</dbReference>
<dbReference type="AlphaFoldDB" id="A0A4R2QBA8"/>
<dbReference type="UniPathway" id="UPA00333">
    <property type="reaction ID" value="UER00453"/>
</dbReference>
<proteinExistence type="inferred from homology"/>
<evidence type="ECO:0000256" key="5">
    <source>
        <dbReference type="ARBA" id="ARBA00023002"/>
    </source>
</evidence>
<dbReference type="OrthoDB" id="9776847at2"/>
<comment type="catalytic activity">
    <reaction evidence="8 9">
        <text>L-tryptophan + O2 = N-formyl-L-kynurenine</text>
        <dbReference type="Rhea" id="RHEA:24536"/>
        <dbReference type="ChEBI" id="CHEBI:15379"/>
        <dbReference type="ChEBI" id="CHEBI:57912"/>
        <dbReference type="ChEBI" id="CHEBI:58629"/>
        <dbReference type="EC" id="1.13.11.11"/>
    </reaction>
</comment>
<dbReference type="Proteomes" id="UP000294911">
    <property type="component" value="Unassembled WGS sequence"/>
</dbReference>
<dbReference type="Gene3D" id="1.20.58.480">
    <property type="match status" value="1"/>
</dbReference>
<comment type="pathway">
    <text evidence="9">Amino-acid degradation; L-tryptophan degradation via kynurenine pathway; L-kynurenine from L-tryptophan: step 1/2.</text>
</comment>
<evidence type="ECO:0000256" key="2">
    <source>
        <dbReference type="ARBA" id="ARBA00022617"/>
    </source>
</evidence>
<dbReference type="GO" id="GO:0019441">
    <property type="term" value="P:L-tryptophan catabolic process to kynurenine"/>
    <property type="evidence" value="ECO:0007669"/>
    <property type="project" value="UniProtKB-UniRule"/>
</dbReference>
<protein>
    <recommendedName>
        <fullName evidence="9">Tryptophan 2,3-dioxygenase</fullName>
        <shortName evidence="9">TDO</shortName>
        <ecNumber evidence="9">1.13.11.11</ecNumber>
    </recommendedName>
    <alternativeName>
        <fullName evidence="9">Tryptamin 2,3-dioxygenase</fullName>
    </alternativeName>
    <alternativeName>
        <fullName evidence="9">Tryptophan oxygenase</fullName>
        <shortName evidence="9">TO</shortName>
        <shortName evidence="9">TRPO</shortName>
    </alternativeName>
    <alternativeName>
        <fullName evidence="9">Tryptophan pyrrolase</fullName>
    </alternativeName>
    <alternativeName>
        <fullName evidence="9">Tryptophanase</fullName>
    </alternativeName>
</protein>
<name>A0A4R2QBA8_9PSEU</name>
<keyword evidence="3 9" id="KW-0479">Metal-binding</keyword>
<comment type="function">
    <text evidence="9">Heme-dependent dioxygenase that catalyzes the oxidative cleavage of the L-tryptophan (L-Trp) pyrrole ring and converts L-tryptophan to N-formyl-L-kynurenine. Catalyzes the oxidative cleavage of the indole moiety.</text>
</comment>
<dbReference type="EMBL" id="SLXQ01000015">
    <property type="protein sequence ID" value="TCP45829.1"/>
    <property type="molecule type" value="Genomic_DNA"/>
</dbReference>
<keyword evidence="4 9" id="KW-0223">Dioxygenase</keyword>
<accession>A0A4R2QBA8</accession>
<evidence type="ECO:0000256" key="7">
    <source>
        <dbReference type="ARBA" id="ARBA00023079"/>
    </source>
</evidence>
<dbReference type="FunFam" id="1.20.58.480:FF:000001">
    <property type="entry name" value="Tryptophan 2,3-dioxygenase"/>
    <property type="match status" value="1"/>
</dbReference>
<keyword evidence="11" id="KW-1185">Reference proteome</keyword>
<keyword evidence="5 9" id="KW-0560">Oxidoreductase</keyword>
<evidence type="ECO:0000256" key="8">
    <source>
        <dbReference type="ARBA" id="ARBA00050412"/>
    </source>
</evidence>
<gene>
    <name evidence="9" type="primary">kynA</name>
    <name evidence="10" type="ORF">EV191_115109</name>
</gene>
<dbReference type="RefSeq" id="WP_132879948.1">
    <property type="nucleotide sequence ID" value="NZ_SLXQ01000015.1"/>
</dbReference>
<feature type="binding site" evidence="9">
    <location>
        <position position="251"/>
    </location>
    <ligand>
        <name>substrate</name>
    </ligand>
</feature>
<evidence type="ECO:0000256" key="3">
    <source>
        <dbReference type="ARBA" id="ARBA00022723"/>
    </source>
</evidence>
<evidence type="ECO:0000313" key="10">
    <source>
        <dbReference type="EMBL" id="TCP45829.1"/>
    </source>
</evidence>
<dbReference type="PANTHER" id="PTHR10138">
    <property type="entry name" value="TRYPTOPHAN 2,3-DIOXYGENASE"/>
    <property type="match status" value="1"/>
</dbReference>
<dbReference type="GO" id="GO:0004833">
    <property type="term" value="F:L-tryptophan 2,3-dioxygenase activity"/>
    <property type="evidence" value="ECO:0007669"/>
    <property type="project" value="UniProtKB-UniRule"/>
</dbReference>
<comment type="caution">
    <text evidence="10">The sequence shown here is derived from an EMBL/GenBank/DDBJ whole genome shotgun (WGS) entry which is preliminary data.</text>
</comment>
<dbReference type="SUPFAM" id="SSF140959">
    <property type="entry name" value="Indolic compounds 2,3-dioxygenase-like"/>
    <property type="match status" value="1"/>
</dbReference>
<dbReference type="EC" id="1.13.11.11" evidence="9"/>
<comment type="similarity">
    <text evidence="9">Belongs to the tryptophan 2,3-dioxygenase family.</text>
</comment>
<feature type="binding site" evidence="9">
    <location>
        <position position="110"/>
    </location>
    <ligand>
        <name>substrate</name>
    </ligand>
</feature>
<keyword evidence="6 9" id="KW-0408">Iron</keyword>
<sequence length="281" mass="32504">MVNIRDIEHGVHRELSADQTYGGYLRLPALLSAQRPASDPEHHDELLFIIQHQTSELWLKLVIHELSYARDRIAAEQLRPALKSLARVKSIQRQLFEQWAVLETLTPIEYAQFRTFLGKASGFQSVQYRVVEFLLGNKNAEMLEVFDPEEPGRAELSAALREPSLYDQVLRHFARRGHAIPAVLLDRDVTRPHEFNAELVPVLRRIYENVGEYWEEYETCEVLVDIEETFQLWRYRHMKTVERIIGHKTGTGGSSGVAFLKRALELTFFPEILALRSEIGK</sequence>
<comment type="subunit">
    <text evidence="1 9">Homotetramer.</text>
</comment>
<dbReference type="GO" id="GO:0046872">
    <property type="term" value="F:metal ion binding"/>
    <property type="evidence" value="ECO:0007669"/>
    <property type="project" value="UniProtKB-KW"/>
</dbReference>
<feature type="binding site" evidence="9">
    <location>
        <position position="114"/>
    </location>
    <ligand>
        <name>substrate</name>
    </ligand>
</feature>
<dbReference type="GO" id="GO:0019442">
    <property type="term" value="P:L-tryptophan catabolic process to acetyl-CoA"/>
    <property type="evidence" value="ECO:0007669"/>
    <property type="project" value="TreeGrafter"/>
</dbReference>
<comment type="cofactor">
    <cofactor evidence="9">
        <name>heme</name>
        <dbReference type="ChEBI" id="CHEBI:30413"/>
    </cofactor>
    <text evidence="9">Binds 1 heme group per subunit.</text>
</comment>
<evidence type="ECO:0000256" key="4">
    <source>
        <dbReference type="ARBA" id="ARBA00022964"/>
    </source>
</evidence>
<keyword evidence="7 9" id="KW-0823">Tryptophan catabolism</keyword>
<evidence type="ECO:0000256" key="1">
    <source>
        <dbReference type="ARBA" id="ARBA00011881"/>
    </source>
</evidence>
<feature type="binding site" evidence="9">
    <location>
        <begin position="48"/>
        <end position="52"/>
    </location>
    <ligand>
        <name>substrate</name>
    </ligand>
</feature>
<evidence type="ECO:0000256" key="9">
    <source>
        <dbReference type="HAMAP-Rule" id="MF_01972"/>
    </source>
</evidence>
<dbReference type="InterPro" id="IPR037217">
    <property type="entry name" value="Trp/Indoleamine_2_3_dOase-like"/>
</dbReference>
<organism evidence="10 11">
    <name type="scientific">Tamaricihabitans halophyticus</name>
    <dbReference type="NCBI Taxonomy" id="1262583"/>
    <lineage>
        <taxon>Bacteria</taxon>
        <taxon>Bacillati</taxon>
        <taxon>Actinomycetota</taxon>
        <taxon>Actinomycetes</taxon>
        <taxon>Pseudonocardiales</taxon>
        <taxon>Pseudonocardiaceae</taxon>
        <taxon>Tamaricihabitans</taxon>
    </lineage>
</organism>
<evidence type="ECO:0000256" key="6">
    <source>
        <dbReference type="ARBA" id="ARBA00023004"/>
    </source>
</evidence>
<reference evidence="10 11" key="1">
    <citation type="submission" date="2019-03" db="EMBL/GenBank/DDBJ databases">
        <title>Genomic Encyclopedia of Type Strains, Phase IV (KMG-IV): sequencing the most valuable type-strain genomes for metagenomic binning, comparative biology and taxonomic classification.</title>
        <authorList>
            <person name="Goeker M."/>
        </authorList>
    </citation>
    <scope>NUCLEOTIDE SEQUENCE [LARGE SCALE GENOMIC DNA]</scope>
    <source>
        <strain evidence="10 11">DSM 45765</strain>
    </source>
</reference>
<feature type="binding site" description="axial binding residue" evidence="9">
    <location>
        <position position="237"/>
    </location>
    <ligand>
        <name>heme</name>
        <dbReference type="ChEBI" id="CHEBI:30413"/>
    </ligand>
    <ligandPart>
        <name>Fe</name>
        <dbReference type="ChEBI" id="CHEBI:18248"/>
    </ligandPart>
</feature>
<keyword evidence="2 9" id="KW-0349">Heme</keyword>
<dbReference type="InterPro" id="IPR004981">
    <property type="entry name" value="Trp_2_3_dOase"/>
</dbReference>
<dbReference type="PANTHER" id="PTHR10138:SF0">
    <property type="entry name" value="TRYPTOPHAN 2,3-DIOXYGENASE"/>
    <property type="match status" value="1"/>
</dbReference>